<organism evidence="2 3">
    <name type="scientific">Collimonas fungivorans (strain Ter331)</name>
    <dbReference type="NCBI Taxonomy" id="1005048"/>
    <lineage>
        <taxon>Bacteria</taxon>
        <taxon>Pseudomonadati</taxon>
        <taxon>Pseudomonadota</taxon>
        <taxon>Betaproteobacteria</taxon>
        <taxon>Burkholderiales</taxon>
        <taxon>Oxalobacteraceae</taxon>
        <taxon>Collimonas</taxon>
    </lineage>
</organism>
<accession>G0AA52</accession>
<name>G0AA52_COLFT</name>
<dbReference type="AlphaFoldDB" id="G0AA52"/>
<dbReference type="GO" id="GO:0016787">
    <property type="term" value="F:hydrolase activity"/>
    <property type="evidence" value="ECO:0007669"/>
    <property type="project" value="UniProtKB-KW"/>
</dbReference>
<dbReference type="Gene3D" id="3.60.21.10">
    <property type="match status" value="1"/>
</dbReference>
<dbReference type="RefSeq" id="WP_014007139.1">
    <property type="nucleotide sequence ID" value="NC_015856.1"/>
</dbReference>
<reference evidence="2 3" key="3">
    <citation type="journal article" date="2008" name="FEMS Microbiol. Ecol.">
        <title>Identification and characterization of genes underlying chitinolysis in Collimonas fungivorans Ter331.</title>
        <authorList>
            <person name="Fritsche K."/>
            <person name="de Boer W."/>
            <person name="Gerards S."/>
            <person name="van den Berg M."/>
            <person name="van Veen J.A."/>
            <person name="Leveau J.H."/>
        </authorList>
    </citation>
    <scope>NUCLEOTIDE SEQUENCE [LARGE SCALE GENOMIC DNA]</scope>
    <source>
        <strain evidence="2 3">Ter331</strain>
    </source>
</reference>
<protein>
    <submittedName>
        <fullName evidence="2">Ser/Thr protein phosphatase family protein</fullName>
        <ecNumber evidence="2">3.1.-.-</ecNumber>
    </submittedName>
</protein>
<sequence length="253" mass="28433">MKISLISDLHLSVHPMTAPQTDADVVVLAGDIWRPAEAMQWARQFSVPVIFVPGNHEFYGNDLVSTMRDLRNAALGSQVHILQKQVLLQGGVRFLGCTLWTDFRFFSSPEQREPGLKQATELVRDFSRIRVSPDFPDTFTPAISQMLFDDTVTWLEQQFAQPHDGPTVVISHHAPDQRSVHQRFAGSALNACFASDLEQRILTWQPAFWLHGHMHDSSDYRIGATRVLCNPRGYARGGNAENASFDPCLTFSV</sequence>
<dbReference type="Pfam" id="PF00149">
    <property type="entry name" value="Metallophos"/>
    <property type="match status" value="1"/>
</dbReference>
<dbReference type="HOGENOM" id="CLU_060372_3_0_4"/>
<reference evidence="2 3" key="5">
    <citation type="journal article" date="2011" name="ISME J.">
        <title>Dual transcriptional profiling of a bacterial/fungal confrontation: Collimonas fungivorans versus Aspergillus niger.</title>
        <authorList>
            <person name="Mela F."/>
            <person name="Fritsche K."/>
            <person name="de Boer W."/>
            <person name="van Veen J.A."/>
            <person name="de Graaff L.H."/>
            <person name="van den Berg M."/>
            <person name="Leveau J.H."/>
        </authorList>
    </citation>
    <scope>NUCLEOTIDE SEQUENCE [LARGE SCALE GENOMIC DNA]</scope>
    <source>
        <strain evidence="2 3">Ter331</strain>
    </source>
</reference>
<reference evidence="2 3" key="2">
    <citation type="journal article" date="2006" name="J. Microbiol. Methods">
        <title>Genomic flank-sequencing of plasposon insertion sites for rapid identification of functional genes.</title>
        <authorList>
            <person name="Leveau J.H."/>
            <person name="Gerards S."/>
            <person name="Fritsche K."/>
            <person name="Zondag G."/>
            <person name="van Veen J.A."/>
        </authorList>
    </citation>
    <scope>NUCLEOTIDE SEQUENCE [LARGE SCALE GENOMIC DNA]</scope>
    <source>
        <strain evidence="2 3">Ter331</strain>
    </source>
</reference>
<dbReference type="SUPFAM" id="SSF56300">
    <property type="entry name" value="Metallo-dependent phosphatases"/>
    <property type="match status" value="1"/>
</dbReference>
<evidence type="ECO:0000313" key="2">
    <source>
        <dbReference type="EMBL" id="AEK62986.1"/>
    </source>
</evidence>
<dbReference type="InterPro" id="IPR004843">
    <property type="entry name" value="Calcineurin-like_PHP"/>
</dbReference>
<dbReference type="PANTHER" id="PTHR37844:SF2">
    <property type="entry name" value="SER_THR PROTEIN PHOSPHATASE SUPERFAMILY (AFU_ORTHOLOGUE AFUA_1G14840)"/>
    <property type="match status" value="1"/>
</dbReference>
<evidence type="ECO:0000259" key="1">
    <source>
        <dbReference type="Pfam" id="PF00149"/>
    </source>
</evidence>
<dbReference type="EC" id="3.1.-.-" evidence="2"/>
<dbReference type="InterPro" id="IPR029052">
    <property type="entry name" value="Metallo-depent_PP-like"/>
</dbReference>
<dbReference type="eggNOG" id="COG1409">
    <property type="taxonomic scope" value="Bacteria"/>
</dbReference>
<gene>
    <name evidence="2" type="ordered locus">CFU_3161</name>
</gene>
<dbReference type="EMBL" id="CP002745">
    <property type="protein sequence ID" value="AEK62986.1"/>
    <property type="molecule type" value="Genomic_DNA"/>
</dbReference>
<reference evidence="2 3" key="4">
    <citation type="journal article" date="2010" name="Environ. Microbiol.">
        <title>The bacterial genus Collimonas: mycophagy, weathering and other adaptive solutions to life in oligotrophic soil environments.</title>
        <authorList>
            <person name="Leveau J.H."/>
            <person name="Uroz S."/>
            <person name="de Boer W."/>
        </authorList>
    </citation>
    <scope>NUCLEOTIDE SEQUENCE [LARGE SCALE GENOMIC DNA]</scope>
    <source>
        <strain evidence="2 3">Ter331</strain>
    </source>
</reference>
<dbReference type="Proteomes" id="UP000008392">
    <property type="component" value="Chromosome"/>
</dbReference>
<reference evidence="2 3" key="1">
    <citation type="journal article" date="2004" name="Environ. Microbiol.">
        <title>Phylogeny-function analysis of (meta)genomic libraries: screening for expression of ribosomal RNA genes by large-insert library fluorescent in situ hybridization (LIL-FISH).</title>
        <authorList>
            <person name="Leveau J.H."/>
            <person name="Gerards S."/>
            <person name="de Boer W."/>
            <person name="van Veen J.A."/>
        </authorList>
    </citation>
    <scope>NUCLEOTIDE SEQUENCE [LARGE SCALE GENOMIC DNA]</scope>
    <source>
        <strain evidence="2 3">Ter331</strain>
    </source>
</reference>
<feature type="domain" description="Calcineurin-like phosphoesterase" evidence="1">
    <location>
        <begin position="1"/>
        <end position="216"/>
    </location>
</feature>
<dbReference type="PANTHER" id="PTHR37844">
    <property type="entry name" value="SER/THR PROTEIN PHOSPHATASE SUPERFAMILY (AFU_ORTHOLOGUE AFUA_1G14840)"/>
    <property type="match status" value="1"/>
</dbReference>
<evidence type="ECO:0000313" key="3">
    <source>
        <dbReference type="Proteomes" id="UP000008392"/>
    </source>
</evidence>
<keyword evidence="2" id="KW-0378">Hydrolase</keyword>
<keyword evidence="3" id="KW-1185">Reference proteome</keyword>
<proteinExistence type="predicted"/>
<dbReference type="KEGG" id="cfu:CFU_3161"/>
<reference evidence="3" key="6">
    <citation type="submission" date="2011-05" db="EMBL/GenBank/DDBJ databases">
        <title>Complete sequence of Collimonas fungivorans Ter331.</title>
        <authorList>
            <person name="Leveau J.H."/>
        </authorList>
    </citation>
    <scope>NUCLEOTIDE SEQUENCE [LARGE SCALE GENOMIC DNA]</scope>
    <source>
        <strain evidence="3">Ter331</strain>
    </source>
</reference>